<dbReference type="EMBL" id="JACNEP010000018">
    <property type="protein sequence ID" value="MBC3767413.1"/>
    <property type="molecule type" value="Genomic_DNA"/>
</dbReference>
<keyword evidence="1" id="KW-1133">Transmembrane helix</keyword>
<dbReference type="Pfam" id="PF10671">
    <property type="entry name" value="TcpQ"/>
    <property type="match status" value="1"/>
</dbReference>
<accession>A0A8J6IYM5</accession>
<organism evidence="3 4">
    <name type="scientific">Neptunicella marina</name>
    <dbReference type="NCBI Taxonomy" id="2125989"/>
    <lineage>
        <taxon>Bacteria</taxon>
        <taxon>Pseudomonadati</taxon>
        <taxon>Pseudomonadota</taxon>
        <taxon>Gammaproteobacteria</taxon>
        <taxon>Alteromonadales</taxon>
        <taxon>Alteromonadaceae</taxon>
        <taxon>Neptunicella</taxon>
    </lineage>
</organism>
<evidence type="ECO:0000256" key="1">
    <source>
        <dbReference type="SAM" id="Phobius"/>
    </source>
</evidence>
<feature type="domain" description="Toxin co-regulated pilus biosynthesis protein Q C-terminal" evidence="2">
    <location>
        <begin position="110"/>
        <end position="187"/>
    </location>
</feature>
<reference evidence="3" key="1">
    <citation type="journal article" date="2018" name="Int. J. Syst. Evol. Microbiol.">
        <title>Neptunicella marina gen. nov., sp. nov., isolated from surface seawater.</title>
        <authorList>
            <person name="Liu X."/>
            <person name="Lai Q."/>
            <person name="Du Y."/>
            <person name="Zhang X."/>
            <person name="Liu Z."/>
            <person name="Sun F."/>
            <person name="Shao Z."/>
        </authorList>
    </citation>
    <scope>NUCLEOTIDE SEQUENCE</scope>
    <source>
        <strain evidence="3">S27-2</strain>
    </source>
</reference>
<proteinExistence type="predicted"/>
<comment type="caution">
    <text evidence="3">The sequence shown here is derived from an EMBL/GenBank/DDBJ whole genome shotgun (WGS) entry which is preliminary data.</text>
</comment>
<evidence type="ECO:0000259" key="2">
    <source>
        <dbReference type="Pfam" id="PF10671"/>
    </source>
</evidence>
<evidence type="ECO:0000313" key="3">
    <source>
        <dbReference type="EMBL" id="MBC3767413.1"/>
    </source>
</evidence>
<sequence length="201" mass="22700">MSSNNLTFWLKHLSLAVVLIAVTIVVLMFVDFSEITSSSGSSGSRDPAQNMSRVYAQHRMSSISPIKEERGDFVLDVNIPDEDLNERLVQMESLQKPVSGRWVGENKMRTFKAGSTLRESITDFAQREGMQVIWELDQDFIIKNHFQMENTIVGSLRKIGGAVDANFGGIVETYFCPKQRTLVVTDKQSEYLQNNCARARD</sequence>
<dbReference type="InterPro" id="IPR018927">
    <property type="entry name" value="Pilus_synth_Q_C"/>
</dbReference>
<dbReference type="AlphaFoldDB" id="A0A8J6IYM5"/>
<dbReference type="RefSeq" id="WP_186507935.1">
    <property type="nucleotide sequence ID" value="NZ_JACNEP010000018.1"/>
</dbReference>
<gene>
    <name evidence="3" type="ORF">H8B19_16160</name>
</gene>
<dbReference type="Proteomes" id="UP000601768">
    <property type="component" value="Unassembled WGS sequence"/>
</dbReference>
<name>A0A8J6IYM5_9ALTE</name>
<keyword evidence="1" id="KW-0812">Transmembrane</keyword>
<feature type="transmembrane region" description="Helical" evidence="1">
    <location>
        <begin position="12"/>
        <end position="30"/>
    </location>
</feature>
<keyword evidence="1" id="KW-0472">Membrane</keyword>
<protein>
    <submittedName>
        <fullName evidence="3">TcpQ domain-containing protein</fullName>
    </submittedName>
</protein>
<reference evidence="3" key="2">
    <citation type="submission" date="2020-08" db="EMBL/GenBank/DDBJ databases">
        <authorList>
            <person name="Lai Q."/>
        </authorList>
    </citation>
    <scope>NUCLEOTIDE SEQUENCE</scope>
    <source>
        <strain evidence="3">S27-2</strain>
    </source>
</reference>
<keyword evidence="4" id="KW-1185">Reference proteome</keyword>
<evidence type="ECO:0000313" key="4">
    <source>
        <dbReference type="Proteomes" id="UP000601768"/>
    </source>
</evidence>